<proteinExistence type="predicted"/>
<comment type="caution">
    <text evidence="1">The sequence shown here is derived from an EMBL/GenBank/DDBJ whole genome shotgun (WGS) entry which is preliminary data.</text>
</comment>
<reference evidence="1 2" key="1">
    <citation type="submission" date="2020-04" db="EMBL/GenBank/DDBJ databases">
        <title>Perkinsus olseni comparative genomics.</title>
        <authorList>
            <person name="Bogema D.R."/>
        </authorList>
    </citation>
    <scope>NUCLEOTIDE SEQUENCE [LARGE SCALE GENOMIC DNA]</scope>
    <source>
        <strain evidence="1">ATCC PRA-205</strain>
    </source>
</reference>
<organism evidence="1 2">
    <name type="scientific">Perkinsus olseni</name>
    <name type="common">Perkinsus atlanticus</name>
    <dbReference type="NCBI Taxonomy" id="32597"/>
    <lineage>
        <taxon>Eukaryota</taxon>
        <taxon>Sar</taxon>
        <taxon>Alveolata</taxon>
        <taxon>Perkinsozoa</taxon>
        <taxon>Perkinsea</taxon>
        <taxon>Perkinsida</taxon>
        <taxon>Perkinsidae</taxon>
        <taxon>Perkinsus</taxon>
    </lineage>
</organism>
<feature type="non-terminal residue" evidence="1">
    <location>
        <position position="78"/>
    </location>
</feature>
<name>A0A7J6QRY3_PEROL</name>
<protein>
    <submittedName>
        <fullName evidence="1">Uncharacterized protein</fullName>
    </submittedName>
</protein>
<accession>A0A7J6QRY3</accession>
<dbReference type="AlphaFoldDB" id="A0A7J6QRY3"/>
<gene>
    <name evidence="1" type="ORF">FOZ62_019151</name>
</gene>
<dbReference type="EMBL" id="JABANM010027548">
    <property type="protein sequence ID" value="KAF4711118.1"/>
    <property type="molecule type" value="Genomic_DNA"/>
</dbReference>
<evidence type="ECO:0000313" key="1">
    <source>
        <dbReference type="EMBL" id="KAF4711118.1"/>
    </source>
</evidence>
<sequence length="78" mass="8340">VSREGSAPRRPHGRPHLTADCFYCGPSVSEGPACLAEELPFDMFHPVSYLQGQGAEQGAIRSLPSRDLPHRARTGPGG</sequence>
<dbReference type="Proteomes" id="UP000574390">
    <property type="component" value="Unassembled WGS sequence"/>
</dbReference>
<feature type="non-terminal residue" evidence="1">
    <location>
        <position position="1"/>
    </location>
</feature>
<evidence type="ECO:0000313" key="2">
    <source>
        <dbReference type="Proteomes" id="UP000574390"/>
    </source>
</evidence>